<evidence type="ECO:0000313" key="7">
    <source>
        <dbReference type="Proteomes" id="UP001198565"/>
    </source>
</evidence>
<evidence type="ECO:0000256" key="5">
    <source>
        <dbReference type="SAM" id="Phobius"/>
    </source>
</evidence>
<dbReference type="EMBL" id="JAINVZ010000018">
    <property type="protein sequence ID" value="MBY8887677.1"/>
    <property type="molecule type" value="Genomic_DNA"/>
</dbReference>
<comment type="subcellular location">
    <subcellularLocation>
        <location evidence="1">Membrane</location>
        <topology evidence="1">Multi-pass membrane protein</topology>
    </subcellularLocation>
</comment>
<dbReference type="SUPFAM" id="SSF144091">
    <property type="entry name" value="Rhomboid-like"/>
    <property type="match status" value="1"/>
</dbReference>
<evidence type="ECO:0000313" key="6">
    <source>
        <dbReference type="EMBL" id="MBY8887677.1"/>
    </source>
</evidence>
<name>A0ABS7QWU6_9ACTN</name>
<evidence type="ECO:0000256" key="4">
    <source>
        <dbReference type="ARBA" id="ARBA00023136"/>
    </source>
</evidence>
<keyword evidence="3 5" id="KW-1133">Transmembrane helix</keyword>
<organism evidence="6 7">
    <name type="scientific">Streptantibioticus parmotrematis</name>
    <dbReference type="NCBI Taxonomy" id="2873249"/>
    <lineage>
        <taxon>Bacteria</taxon>
        <taxon>Bacillati</taxon>
        <taxon>Actinomycetota</taxon>
        <taxon>Actinomycetes</taxon>
        <taxon>Kitasatosporales</taxon>
        <taxon>Streptomycetaceae</taxon>
        <taxon>Streptantibioticus</taxon>
    </lineage>
</organism>
<accession>A0ABS7QWU6</accession>
<dbReference type="Proteomes" id="UP001198565">
    <property type="component" value="Unassembled WGS sequence"/>
</dbReference>
<comment type="caution">
    <text evidence="6">The sequence shown here is derived from an EMBL/GenBank/DDBJ whole genome shotgun (WGS) entry which is preliminary data.</text>
</comment>
<sequence>MGGILFDLTTAWLLMLMAKCGVNLLGSGPLTRRPVPWVAVGLTGVAVAGVGVQLCWAGAMAALDDDPRRHGWWRVLTSVFLQNGGVFGAVWNLVTLAVVAALAQWFWGGPLTLGLFAAGVLLPQHLDALLGLRGHGTDPRDFAGSSGATYFLAATLAAGLLLRAATRTHRLLALAVPAVGLALWAIQGNEHGLVAVYGFLLGLAVLPLFGGGPALTPRAASVRSPRP</sequence>
<dbReference type="RefSeq" id="WP_222980426.1">
    <property type="nucleotide sequence ID" value="NZ_JAINVZ010000018.1"/>
</dbReference>
<gene>
    <name evidence="6" type="ORF">K7472_22960</name>
</gene>
<feature type="transmembrane region" description="Helical" evidence="5">
    <location>
        <begin position="142"/>
        <end position="162"/>
    </location>
</feature>
<keyword evidence="4 5" id="KW-0472">Membrane</keyword>
<evidence type="ECO:0000256" key="2">
    <source>
        <dbReference type="ARBA" id="ARBA00022692"/>
    </source>
</evidence>
<evidence type="ECO:0000256" key="1">
    <source>
        <dbReference type="ARBA" id="ARBA00004141"/>
    </source>
</evidence>
<keyword evidence="2 5" id="KW-0812">Transmembrane</keyword>
<proteinExistence type="predicted"/>
<feature type="transmembrane region" description="Helical" evidence="5">
    <location>
        <begin position="34"/>
        <end position="63"/>
    </location>
</feature>
<protein>
    <submittedName>
        <fullName evidence="6">Uncharacterized protein</fullName>
    </submittedName>
</protein>
<feature type="transmembrane region" description="Helical" evidence="5">
    <location>
        <begin position="84"/>
        <end position="107"/>
    </location>
</feature>
<feature type="transmembrane region" description="Helical" evidence="5">
    <location>
        <begin position="194"/>
        <end position="216"/>
    </location>
</feature>
<feature type="transmembrane region" description="Helical" evidence="5">
    <location>
        <begin position="171"/>
        <end position="188"/>
    </location>
</feature>
<evidence type="ECO:0000256" key="3">
    <source>
        <dbReference type="ARBA" id="ARBA00022989"/>
    </source>
</evidence>
<reference evidence="6 7" key="1">
    <citation type="submission" date="2021-08" db="EMBL/GenBank/DDBJ databases">
        <title>Streptomyces sp. PTM05 isolated from lichen.</title>
        <authorList>
            <person name="Somphong A."/>
            <person name="Phongsopitanun W."/>
            <person name="Tanasupawat S."/>
        </authorList>
    </citation>
    <scope>NUCLEOTIDE SEQUENCE [LARGE SCALE GENOMIC DNA]</scope>
    <source>
        <strain evidence="6 7">Ptm05</strain>
    </source>
</reference>
<dbReference type="InterPro" id="IPR035952">
    <property type="entry name" value="Rhomboid-like_sf"/>
</dbReference>
<keyword evidence="7" id="KW-1185">Reference proteome</keyword>